<dbReference type="GO" id="GO:0016020">
    <property type="term" value="C:membrane"/>
    <property type="evidence" value="ECO:0007669"/>
    <property type="project" value="UniProtKB-SubCell"/>
</dbReference>
<feature type="transmembrane region" description="Helical" evidence="5">
    <location>
        <begin position="88"/>
        <end position="110"/>
    </location>
</feature>
<feature type="transmembrane region" description="Helical" evidence="5">
    <location>
        <begin position="117"/>
        <end position="134"/>
    </location>
</feature>
<dbReference type="InterPro" id="IPR050638">
    <property type="entry name" value="AA-Vitamin_Transporters"/>
</dbReference>
<accession>A0A1G7LQF3</accession>
<dbReference type="InterPro" id="IPR000620">
    <property type="entry name" value="EamA_dom"/>
</dbReference>
<feature type="transmembrane region" description="Helical" evidence="5">
    <location>
        <begin position="266"/>
        <end position="287"/>
    </location>
</feature>
<evidence type="ECO:0000256" key="4">
    <source>
        <dbReference type="ARBA" id="ARBA00023136"/>
    </source>
</evidence>
<organism evidence="7 8">
    <name type="scientific">Limimonas halophila</name>
    <dbReference type="NCBI Taxonomy" id="1082479"/>
    <lineage>
        <taxon>Bacteria</taxon>
        <taxon>Pseudomonadati</taxon>
        <taxon>Pseudomonadota</taxon>
        <taxon>Alphaproteobacteria</taxon>
        <taxon>Rhodospirillales</taxon>
        <taxon>Rhodovibrionaceae</taxon>
        <taxon>Limimonas</taxon>
    </lineage>
</organism>
<evidence type="ECO:0000313" key="8">
    <source>
        <dbReference type="Proteomes" id="UP000199415"/>
    </source>
</evidence>
<evidence type="ECO:0000313" key="7">
    <source>
        <dbReference type="EMBL" id="SDF51220.1"/>
    </source>
</evidence>
<dbReference type="Pfam" id="PF00892">
    <property type="entry name" value="EamA"/>
    <property type="match status" value="2"/>
</dbReference>
<feature type="transmembrane region" description="Helical" evidence="5">
    <location>
        <begin position="213"/>
        <end position="233"/>
    </location>
</feature>
<keyword evidence="3 5" id="KW-1133">Transmembrane helix</keyword>
<keyword evidence="4 5" id="KW-0472">Membrane</keyword>
<dbReference type="OrthoDB" id="7158585at2"/>
<dbReference type="RefSeq" id="WP_090018354.1">
    <property type="nucleotide sequence ID" value="NZ_FNCE01000001.1"/>
</dbReference>
<dbReference type="PANTHER" id="PTHR32322:SF9">
    <property type="entry name" value="AMINO-ACID METABOLITE EFFLUX PUMP-RELATED"/>
    <property type="match status" value="1"/>
</dbReference>
<dbReference type="InterPro" id="IPR037185">
    <property type="entry name" value="EmrE-like"/>
</dbReference>
<name>A0A1G7LQF3_9PROT</name>
<keyword evidence="2 5" id="KW-0812">Transmembrane</keyword>
<dbReference type="STRING" id="1082479.SAMN05216241_101324"/>
<dbReference type="EMBL" id="FNCE01000001">
    <property type="protein sequence ID" value="SDF51220.1"/>
    <property type="molecule type" value="Genomic_DNA"/>
</dbReference>
<reference evidence="7 8" key="1">
    <citation type="submission" date="2016-10" db="EMBL/GenBank/DDBJ databases">
        <authorList>
            <person name="de Groot N.N."/>
        </authorList>
    </citation>
    <scope>NUCLEOTIDE SEQUENCE [LARGE SCALE GENOMIC DNA]</scope>
    <source>
        <strain evidence="7 8">DSM 25584</strain>
    </source>
</reference>
<protein>
    <submittedName>
        <fullName evidence="7">O-acetylserine/cysteine efflux transporter</fullName>
    </submittedName>
</protein>
<evidence type="ECO:0000256" key="5">
    <source>
        <dbReference type="SAM" id="Phobius"/>
    </source>
</evidence>
<evidence type="ECO:0000259" key="6">
    <source>
        <dbReference type="Pfam" id="PF00892"/>
    </source>
</evidence>
<dbReference type="PANTHER" id="PTHR32322">
    <property type="entry name" value="INNER MEMBRANE TRANSPORTER"/>
    <property type="match status" value="1"/>
</dbReference>
<sequence length="298" mass="31054">MRAHHLAAAVLVAALWGFNFVAIDVGLDSLPPLLFVALRFVLAALPVAVLAPVYGPPAPWRYIAAIGLSMGFLQFGVLFVGMDVGVPGGLASLVLQTQAFFTAIFGFLVFGERPRPRQIAGMAVAFTGIALLGLDLESIAATALGLTLVVAAAAGWAVSNLLMKAARPRNTLHLMCWISLIAPVPLLALSAAVDGPAAMATALRGVTLETLGILVYVALFTTLVGFGIWAYLLRVYTAATVAPFSLLVPVFGMSFSALLLDEPFTALKLAAAVLVIVGLALNIGLVPGRIVPQRSART</sequence>
<feature type="transmembrane region" description="Helical" evidence="5">
    <location>
        <begin position="32"/>
        <end position="55"/>
    </location>
</feature>
<feature type="transmembrane region" description="Helical" evidence="5">
    <location>
        <begin position="174"/>
        <end position="193"/>
    </location>
</feature>
<dbReference type="SUPFAM" id="SSF103481">
    <property type="entry name" value="Multidrug resistance efflux transporter EmrE"/>
    <property type="match status" value="2"/>
</dbReference>
<dbReference type="AlphaFoldDB" id="A0A1G7LQF3"/>
<evidence type="ECO:0000256" key="1">
    <source>
        <dbReference type="ARBA" id="ARBA00004141"/>
    </source>
</evidence>
<feature type="transmembrane region" description="Helical" evidence="5">
    <location>
        <begin position="62"/>
        <end position="82"/>
    </location>
</feature>
<feature type="domain" description="EamA" evidence="6">
    <location>
        <begin position="144"/>
        <end position="282"/>
    </location>
</feature>
<feature type="transmembrane region" description="Helical" evidence="5">
    <location>
        <begin position="240"/>
        <end position="260"/>
    </location>
</feature>
<evidence type="ECO:0000256" key="3">
    <source>
        <dbReference type="ARBA" id="ARBA00022989"/>
    </source>
</evidence>
<proteinExistence type="predicted"/>
<keyword evidence="8" id="KW-1185">Reference proteome</keyword>
<feature type="transmembrane region" description="Helical" evidence="5">
    <location>
        <begin position="140"/>
        <end position="162"/>
    </location>
</feature>
<feature type="domain" description="EamA" evidence="6">
    <location>
        <begin position="8"/>
        <end position="132"/>
    </location>
</feature>
<evidence type="ECO:0000256" key="2">
    <source>
        <dbReference type="ARBA" id="ARBA00022692"/>
    </source>
</evidence>
<gene>
    <name evidence="7" type="ORF">SAMN05216241_101324</name>
</gene>
<comment type="subcellular location">
    <subcellularLocation>
        <location evidence="1">Membrane</location>
        <topology evidence="1">Multi-pass membrane protein</topology>
    </subcellularLocation>
</comment>
<dbReference type="Proteomes" id="UP000199415">
    <property type="component" value="Unassembled WGS sequence"/>
</dbReference>